<dbReference type="RefSeq" id="WP_186906390.1">
    <property type="nucleotide sequence ID" value="NZ_JACOPP010000002.1"/>
</dbReference>
<dbReference type="GO" id="GO:0005524">
    <property type="term" value="F:ATP binding"/>
    <property type="evidence" value="ECO:0007669"/>
    <property type="project" value="UniProtKB-KW"/>
</dbReference>
<evidence type="ECO:0000259" key="5">
    <source>
        <dbReference type="PROSITE" id="PS50893"/>
    </source>
</evidence>
<protein>
    <submittedName>
        <fullName evidence="6">Sugar ABC transporter ATP-binding protein</fullName>
    </submittedName>
</protein>
<proteinExistence type="predicted"/>
<organism evidence="6 7">
    <name type="scientific">Lawsonibacter hominis</name>
    <dbReference type="NCBI Taxonomy" id="2763053"/>
    <lineage>
        <taxon>Bacteria</taxon>
        <taxon>Bacillati</taxon>
        <taxon>Bacillota</taxon>
        <taxon>Clostridia</taxon>
        <taxon>Eubacteriales</taxon>
        <taxon>Oscillospiraceae</taxon>
        <taxon>Lawsonibacter</taxon>
    </lineage>
</organism>
<evidence type="ECO:0000313" key="6">
    <source>
        <dbReference type="EMBL" id="MBC5732488.1"/>
    </source>
</evidence>
<dbReference type="EMBL" id="JACOPP010000002">
    <property type="protein sequence ID" value="MBC5732488.1"/>
    <property type="molecule type" value="Genomic_DNA"/>
</dbReference>
<keyword evidence="7" id="KW-1185">Reference proteome</keyword>
<dbReference type="Gene3D" id="3.40.50.300">
    <property type="entry name" value="P-loop containing nucleotide triphosphate hydrolases"/>
    <property type="match status" value="2"/>
</dbReference>
<dbReference type="CDD" id="cd03216">
    <property type="entry name" value="ABC_Carb_Monos_I"/>
    <property type="match status" value="1"/>
</dbReference>
<evidence type="ECO:0000256" key="4">
    <source>
        <dbReference type="ARBA" id="ARBA00022840"/>
    </source>
</evidence>
<accession>A0A8J6JB38</accession>
<evidence type="ECO:0000256" key="3">
    <source>
        <dbReference type="ARBA" id="ARBA00022741"/>
    </source>
</evidence>
<dbReference type="InterPro" id="IPR027417">
    <property type="entry name" value="P-loop_NTPase"/>
</dbReference>
<dbReference type="GO" id="GO:0016887">
    <property type="term" value="F:ATP hydrolysis activity"/>
    <property type="evidence" value="ECO:0007669"/>
    <property type="project" value="InterPro"/>
</dbReference>
<dbReference type="InterPro" id="IPR050107">
    <property type="entry name" value="ABC_carbohydrate_import_ATPase"/>
</dbReference>
<keyword evidence="2" id="KW-0677">Repeat</keyword>
<reference evidence="6" key="1">
    <citation type="submission" date="2020-08" db="EMBL/GenBank/DDBJ databases">
        <title>Genome public.</title>
        <authorList>
            <person name="Liu C."/>
            <person name="Sun Q."/>
        </authorList>
    </citation>
    <scope>NUCLEOTIDE SEQUENCE</scope>
    <source>
        <strain evidence="6">NSJ-51</strain>
    </source>
</reference>
<comment type="caution">
    <text evidence="6">The sequence shown here is derived from an EMBL/GenBank/DDBJ whole genome shotgun (WGS) entry which is preliminary data.</text>
</comment>
<sequence>MSSEKACLEFQNIGMEFPGVKALSDVSFSIGQGEIHALMGANGAGKSTLIKILARVYQQTSGDILLHGQSLSKSTAGNIRDYGIDFIFQELELVPGFTVAQNIMIGIEPRSKAGLIDWTRMTSEAQKALDGFMPGVVDASAQISELSVAKQQIVCIVRALYRNPKILVLDEPTSRLSASETDALFDAIRRCKAEREITIIYISHRLEELFKICDHVTILRDGVYTGTWPLGEITQEELVYKMVGVVQGSGEHRPMDPALEGKEPVLKVEHLSVRGLIEDVSFAVRPGEILALTGAVGSRKTEIIEAIMGIRGTDAGTVTLDGKEIRLTGPRSAKRHGICLIPEDRRRNGIVPDFTVRENTTIAFLRRFTGRLGLIRQKRERASVEEFCAKLQVKTPGTEVPVKTLSGGNIQKVVVAKWLVGDSGIYFFDEPTVGIDVRGKSEIYALIHELAGQGKAVVVASSEIDEAISISDRMVILFNGRVVSRQVSCQANREEIVYLTMGGREHG</sequence>
<evidence type="ECO:0000256" key="2">
    <source>
        <dbReference type="ARBA" id="ARBA00022737"/>
    </source>
</evidence>
<dbReference type="Pfam" id="PF00005">
    <property type="entry name" value="ABC_tran"/>
    <property type="match status" value="2"/>
</dbReference>
<dbReference type="Proteomes" id="UP000661435">
    <property type="component" value="Unassembled WGS sequence"/>
</dbReference>
<feature type="domain" description="ABC transporter" evidence="5">
    <location>
        <begin position="260"/>
        <end position="504"/>
    </location>
</feature>
<dbReference type="PANTHER" id="PTHR43790">
    <property type="entry name" value="CARBOHYDRATE TRANSPORT ATP-BINDING PROTEIN MG119-RELATED"/>
    <property type="match status" value="1"/>
</dbReference>
<dbReference type="InterPro" id="IPR017871">
    <property type="entry name" value="ABC_transporter-like_CS"/>
</dbReference>
<gene>
    <name evidence="6" type="ORF">H8S57_01940</name>
</gene>
<dbReference type="AlphaFoldDB" id="A0A8J6JB38"/>
<dbReference type="SMART" id="SM00382">
    <property type="entry name" value="AAA"/>
    <property type="match status" value="2"/>
</dbReference>
<dbReference type="SUPFAM" id="SSF52540">
    <property type="entry name" value="P-loop containing nucleoside triphosphate hydrolases"/>
    <property type="match status" value="2"/>
</dbReference>
<dbReference type="CDD" id="cd03215">
    <property type="entry name" value="ABC_Carb_Monos_II"/>
    <property type="match status" value="1"/>
</dbReference>
<dbReference type="PROSITE" id="PS50893">
    <property type="entry name" value="ABC_TRANSPORTER_2"/>
    <property type="match status" value="2"/>
</dbReference>
<feature type="domain" description="ABC transporter" evidence="5">
    <location>
        <begin position="8"/>
        <end position="246"/>
    </location>
</feature>
<dbReference type="InterPro" id="IPR003439">
    <property type="entry name" value="ABC_transporter-like_ATP-bd"/>
</dbReference>
<dbReference type="PANTHER" id="PTHR43790:SF9">
    <property type="entry name" value="GALACTOFURANOSE TRANSPORTER ATP-BINDING PROTEIN YTFR"/>
    <property type="match status" value="1"/>
</dbReference>
<name>A0A8J6JB38_9FIRM</name>
<keyword evidence="4 6" id="KW-0067">ATP-binding</keyword>
<dbReference type="PROSITE" id="PS00211">
    <property type="entry name" value="ABC_TRANSPORTER_1"/>
    <property type="match status" value="1"/>
</dbReference>
<keyword evidence="1" id="KW-0813">Transport</keyword>
<keyword evidence="3" id="KW-0547">Nucleotide-binding</keyword>
<evidence type="ECO:0000313" key="7">
    <source>
        <dbReference type="Proteomes" id="UP000661435"/>
    </source>
</evidence>
<evidence type="ECO:0000256" key="1">
    <source>
        <dbReference type="ARBA" id="ARBA00022448"/>
    </source>
</evidence>
<dbReference type="InterPro" id="IPR003593">
    <property type="entry name" value="AAA+_ATPase"/>
</dbReference>